<reference evidence="1" key="1">
    <citation type="submission" date="2023-08" db="EMBL/GenBank/DDBJ databases">
        <title>A de novo genome assembly of Solanum verrucosum Schlechtendal, a Mexican diploid species geographically isolated from the other diploid A-genome species in potato relatives.</title>
        <authorList>
            <person name="Hosaka K."/>
        </authorList>
    </citation>
    <scope>NUCLEOTIDE SEQUENCE</scope>
    <source>
        <tissue evidence="1">Young leaves</tissue>
    </source>
</reference>
<evidence type="ECO:0000313" key="2">
    <source>
        <dbReference type="Proteomes" id="UP001234989"/>
    </source>
</evidence>
<dbReference type="EMBL" id="CP133614">
    <property type="protein sequence ID" value="WMV21017.1"/>
    <property type="molecule type" value="Genomic_DNA"/>
</dbReference>
<dbReference type="AlphaFoldDB" id="A0AAF0QDT8"/>
<evidence type="ECO:0000313" key="1">
    <source>
        <dbReference type="EMBL" id="WMV21017.1"/>
    </source>
</evidence>
<proteinExistence type="predicted"/>
<gene>
    <name evidence="1" type="ORF">MTR67_014402</name>
</gene>
<dbReference type="Proteomes" id="UP001234989">
    <property type="component" value="Chromosome 3"/>
</dbReference>
<protein>
    <submittedName>
        <fullName evidence="1">Uncharacterized protein</fullName>
    </submittedName>
</protein>
<name>A0AAF0QDT8_SOLVR</name>
<keyword evidence="2" id="KW-1185">Reference proteome</keyword>
<accession>A0AAF0QDT8</accession>
<organism evidence="1 2">
    <name type="scientific">Solanum verrucosum</name>
    <dbReference type="NCBI Taxonomy" id="315347"/>
    <lineage>
        <taxon>Eukaryota</taxon>
        <taxon>Viridiplantae</taxon>
        <taxon>Streptophyta</taxon>
        <taxon>Embryophyta</taxon>
        <taxon>Tracheophyta</taxon>
        <taxon>Spermatophyta</taxon>
        <taxon>Magnoliopsida</taxon>
        <taxon>eudicotyledons</taxon>
        <taxon>Gunneridae</taxon>
        <taxon>Pentapetalae</taxon>
        <taxon>asterids</taxon>
        <taxon>lamiids</taxon>
        <taxon>Solanales</taxon>
        <taxon>Solanaceae</taxon>
        <taxon>Solanoideae</taxon>
        <taxon>Solaneae</taxon>
        <taxon>Solanum</taxon>
    </lineage>
</organism>
<sequence length="86" mass="9504">MDVSILVKTQKVTNMGCDALMECFTLNQRSRVLEPQLFNPHPMETATAFRSGFSICYKPTKASLGGSDFVRVGSQLRMSPSGIKVF</sequence>